<dbReference type="PANTHER" id="PTHR33643">
    <property type="entry name" value="UREASE ACCESSORY PROTEIN D"/>
    <property type="match status" value="1"/>
</dbReference>
<evidence type="ECO:0000313" key="4">
    <source>
        <dbReference type="EMBL" id="MET3600350.1"/>
    </source>
</evidence>
<comment type="similarity">
    <text evidence="1 3">Belongs to the UreD family.</text>
</comment>
<dbReference type="Proteomes" id="UP001549164">
    <property type="component" value="Unassembled WGS sequence"/>
</dbReference>
<dbReference type="Pfam" id="PF01774">
    <property type="entry name" value="UreD"/>
    <property type="match status" value="1"/>
</dbReference>
<dbReference type="HAMAP" id="MF_01384">
    <property type="entry name" value="UreD"/>
    <property type="match status" value="1"/>
</dbReference>
<evidence type="ECO:0000256" key="3">
    <source>
        <dbReference type="HAMAP-Rule" id="MF_01384"/>
    </source>
</evidence>
<reference evidence="4 5" key="1">
    <citation type="submission" date="2024-06" db="EMBL/GenBank/DDBJ databases">
        <title>Genomic Encyclopedia of Type Strains, Phase IV (KMG-IV): sequencing the most valuable type-strain genomes for metagenomic binning, comparative biology and taxonomic classification.</title>
        <authorList>
            <person name="Goeker M."/>
        </authorList>
    </citation>
    <scope>NUCLEOTIDE SEQUENCE [LARGE SCALE GENOMIC DNA]</scope>
    <source>
        <strain evidence="4 5">DSM 28102</strain>
    </source>
</reference>
<organism evidence="4 5">
    <name type="scientific">Martelella mangrovi</name>
    <dbReference type="NCBI Taxonomy" id="1397477"/>
    <lineage>
        <taxon>Bacteria</taxon>
        <taxon>Pseudomonadati</taxon>
        <taxon>Pseudomonadota</taxon>
        <taxon>Alphaproteobacteria</taxon>
        <taxon>Hyphomicrobiales</taxon>
        <taxon>Aurantimonadaceae</taxon>
        <taxon>Martelella</taxon>
    </lineage>
</organism>
<dbReference type="InterPro" id="IPR002669">
    <property type="entry name" value="UreD"/>
</dbReference>
<comment type="function">
    <text evidence="3">Required for maturation of urease via the functional incorporation of the urease nickel metallocenter.</text>
</comment>
<comment type="caution">
    <text evidence="4">The sequence shown here is derived from an EMBL/GenBank/DDBJ whole genome shotgun (WGS) entry which is preliminary data.</text>
</comment>
<comment type="subunit">
    <text evidence="3">UreD, UreF and UreG form a complex that acts as a GTP-hydrolysis-dependent molecular chaperone, activating the urease apoprotein by helping to assemble the nickel containing metallocenter of UreC. The UreE protein probably delivers the nickel.</text>
</comment>
<keyword evidence="3" id="KW-0963">Cytoplasm</keyword>
<accession>A0ABV2IBQ0</accession>
<sequence>MTAKALAGRTRLDEFYQEGAAKIRIPESFDGAMEAVLINTSGGLTGGDRLQWVMDAEAGTALTVTTQACEKIYKSDEGPAMIDTELRVGDNARLDWLPQETILFDNASLNRRLDVDLAENAEFLAIEAVLLGRKAMGEAVQYGQFRDRWRVRREGQLIHAEDVRMTGDIENLVAQTAVLGGDVAFATLLYCGPRAEALMPKVRAALGEAAGGASEWSGKLVARIVAPDGYHLRKSLIPALKVLRDGQNLPKVWHL</sequence>
<gene>
    <name evidence="3" type="primary">ureD</name>
    <name evidence="4" type="ORF">ABID12_002299</name>
</gene>
<name>A0ABV2IBQ0_9HYPH</name>
<proteinExistence type="inferred from homology"/>
<keyword evidence="2 3" id="KW-0143">Chaperone</keyword>
<dbReference type="EMBL" id="JBEPLY010000007">
    <property type="protein sequence ID" value="MET3600350.1"/>
    <property type="molecule type" value="Genomic_DNA"/>
</dbReference>
<protein>
    <recommendedName>
        <fullName evidence="3">Urease accessory protein UreD</fullName>
    </recommendedName>
</protein>
<keyword evidence="5" id="KW-1185">Reference proteome</keyword>
<evidence type="ECO:0000256" key="1">
    <source>
        <dbReference type="ARBA" id="ARBA00007177"/>
    </source>
</evidence>
<dbReference type="PANTHER" id="PTHR33643:SF1">
    <property type="entry name" value="UREASE ACCESSORY PROTEIN D"/>
    <property type="match status" value="1"/>
</dbReference>
<comment type="subcellular location">
    <subcellularLocation>
        <location evidence="3">Cytoplasm</location>
    </subcellularLocation>
</comment>
<evidence type="ECO:0000256" key="2">
    <source>
        <dbReference type="ARBA" id="ARBA00023186"/>
    </source>
</evidence>
<keyword evidence="3" id="KW-0996">Nickel insertion</keyword>
<evidence type="ECO:0000313" key="5">
    <source>
        <dbReference type="Proteomes" id="UP001549164"/>
    </source>
</evidence>